<dbReference type="InterPro" id="IPR010982">
    <property type="entry name" value="Lambda_DNA-bd_dom_sf"/>
</dbReference>
<dbReference type="Proteomes" id="UP000787635">
    <property type="component" value="Unassembled WGS sequence"/>
</dbReference>
<dbReference type="RefSeq" id="WP_168034204.1">
    <property type="nucleotide sequence ID" value="NZ_JAAVNE010000046.1"/>
</dbReference>
<organism evidence="1 2">
    <name type="scientific">Falsiroseomonas selenitidurans</name>
    <dbReference type="NCBI Taxonomy" id="2716335"/>
    <lineage>
        <taxon>Bacteria</taxon>
        <taxon>Pseudomonadati</taxon>
        <taxon>Pseudomonadota</taxon>
        <taxon>Alphaproteobacteria</taxon>
        <taxon>Acetobacterales</taxon>
        <taxon>Roseomonadaceae</taxon>
        <taxon>Falsiroseomonas</taxon>
    </lineage>
</organism>
<keyword evidence="2" id="KW-1185">Reference proteome</keyword>
<dbReference type="Gene3D" id="1.10.260.40">
    <property type="entry name" value="lambda repressor-like DNA-binding domains"/>
    <property type="match status" value="1"/>
</dbReference>
<reference evidence="1 2" key="1">
    <citation type="submission" date="2020-03" db="EMBL/GenBank/DDBJ databases">
        <title>Roseomonas selenitidurans sp. nov. isolated from urban soil.</title>
        <authorList>
            <person name="Liu H."/>
        </authorList>
    </citation>
    <scope>NUCLEOTIDE SEQUENCE [LARGE SCALE GENOMIC DNA]</scope>
    <source>
        <strain evidence="1 2">BU-1</strain>
    </source>
</reference>
<dbReference type="EMBL" id="JAAVNE010000046">
    <property type="protein sequence ID" value="NKC33478.1"/>
    <property type="molecule type" value="Genomic_DNA"/>
</dbReference>
<name>A0ABX1E9H7_9PROT</name>
<proteinExistence type="predicted"/>
<sequence>MKVKLLVVGLGGNKAVGERCGVSQAAVSNWIAADAIPAEHHLVLWEMALAAKVEWTPPGAEGLRDMLRTPSATAVAA</sequence>
<accession>A0ABX1E9H7</accession>
<evidence type="ECO:0000313" key="2">
    <source>
        <dbReference type="Proteomes" id="UP000787635"/>
    </source>
</evidence>
<evidence type="ECO:0000313" key="1">
    <source>
        <dbReference type="EMBL" id="NKC33478.1"/>
    </source>
</evidence>
<protein>
    <submittedName>
        <fullName evidence="1">Helix-turn-helix domain-containing protein</fullName>
    </submittedName>
</protein>
<comment type="caution">
    <text evidence="1">The sequence shown here is derived from an EMBL/GenBank/DDBJ whole genome shotgun (WGS) entry which is preliminary data.</text>
</comment>
<dbReference type="SUPFAM" id="SSF47413">
    <property type="entry name" value="lambda repressor-like DNA-binding domains"/>
    <property type="match status" value="1"/>
</dbReference>
<gene>
    <name evidence="1" type="ORF">HEQ75_21630</name>
</gene>